<dbReference type="EMBL" id="ABEU02000009">
    <property type="status" value="NOT_ANNOTATED_CDS"/>
    <property type="molecule type" value="Genomic_DNA"/>
</dbReference>
<gene>
    <name evidence="1" type="primary">LOC112286855</name>
</gene>
<name>A0A7I4ER13_PHYPA</name>
<keyword evidence="2" id="KW-1185">Reference proteome</keyword>
<dbReference type="AlphaFoldDB" id="A0A7I4ER13"/>
<proteinExistence type="predicted"/>
<accession>A0A7I4ER13</accession>
<sequence>MFQSRDSTYEHLSTRLLHYRAVFYCTHQIMHLGEMELSQWFNFPTWKPIEAQHVSNLATGGGHHVYPLKNGDPYQIQRIDVQAYHLRAVPVFVLYYRNKRFS</sequence>
<reference evidence="1 2" key="1">
    <citation type="journal article" date="2008" name="Science">
        <title>The Physcomitrella genome reveals evolutionary insights into the conquest of land by plants.</title>
        <authorList>
            <person name="Rensing S."/>
            <person name="Lang D."/>
            <person name="Zimmer A."/>
            <person name="Terry A."/>
            <person name="Salamov A."/>
            <person name="Shapiro H."/>
            <person name="Nishiyama T."/>
            <person name="Perroud P.-F."/>
            <person name="Lindquist E."/>
            <person name="Kamisugi Y."/>
            <person name="Tanahashi T."/>
            <person name="Sakakibara K."/>
            <person name="Fujita T."/>
            <person name="Oishi K."/>
            <person name="Shin-I T."/>
            <person name="Kuroki Y."/>
            <person name="Toyoda A."/>
            <person name="Suzuki Y."/>
            <person name="Hashimoto A."/>
            <person name="Yamaguchi K."/>
            <person name="Sugano A."/>
            <person name="Kohara Y."/>
            <person name="Fujiyama A."/>
            <person name="Anterola A."/>
            <person name="Aoki S."/>
            <person name="Ashton N."/>
            <person name="Barbazuk W.B."/>
            <person name="Barker E."/>
            <person name="Bennetzen J."/>
            <person name="Bezanilla M."/>
            <person name="Blankenship R."/>
            <person name="Cho S.H."/>
            <person name="Dutcher S."/>
            <person name="Estelle M."/>
            <person name="Fawcett J.A."/>
            <person name="Gundlach H."/>
            <person name="Hanada K."/>
            <person name="Heyl A."/>
            <person name="Hicks K.A."/>
            <person name="Hugh J."/>
            <person name="Lohr M."/>
            <person name="Mayer K."/>
            <person name="Melkozernov A."/>
            <person name="Murata T."/>
            <person name="Nelson D."/>
            <person name="Pils B."/>
            <person name="Prigge M."/>
            <person name="Reiss B."/>
            <person name="Renner T."/>
            <person name="Rombauts S."/>
            <person name="Rushton P."/>
            <person name="Sanderfoot A."/>
            <person name="Schween G."/>
            <person name="Shiu S.-H."/>
            <person name="Stueber K."/>
            <person name="Theodoulou F.L."/>
            <person name="Tu H."/>
            <person name="Van de Peer Y."/>
            <person name="Verrier P.J."/>
            <person name="Waters E."/>
            <person name="Wood A."/>
            <person name="Yang L."/>
            <person name="Cove D."/>
            <person name="Cuming A."/>
            <person name="Hasebe M."/>
            <person name="Lucas S."/>
            <person name="Mishler D.B."/>
            <person name="Reski R."/>
            <person name="Grigoriev I."/>
            <person name="Quatrano R.S."/>
            <person name="Boore J.L."/>
        </authorList>
    </citation>
    <scope>NUCLEOTIDE SEQUENCE [LARGE SCALE GENOMIC DNA]</scope>
    <source>
        <strain evidence="1 2">cv. Gransden 2004</strain>
    </source>
</reference>
<dbReference type="EnsemblPlants" id="Pp3c9_7310V3.2">
    <property type="protein sequence ID" value="PAC:32913692.CDS.1"/>
    <property type="gene ID" value="Pp3c9_7310"/>
</dbReference>
<protein>
    <submittedName>
        <fullName evidence="1">Uncharacterized protein</fullName>
    </submittedName>
</protein>
<reference evidence="1 2" key="2">
    <citation type="journal article" date="2018" name="Plant J.">
        <title>The Physcomitrella patens chromosome-scale assembly reveals moss genome structure and evolution.</title>
        <authorList>
            <person name="Lang D."/>
            <person name="Ullrich K.K."/>
            <person name="Murat F."/>
            <person name="Fuchs J."/>
            <person name="Jenkins J."/>
            <person name="Haas F.B."/>
            <person name="Piednoel M."/>
            <person name="Gundlach H."/>
            <person name="Van Bel M."/>
            <person name="Meyberg R."/>
            <person name="Vives C."/>
            <person name="Morata J."/>
            <person name="Symeonidi A."/>
            <person name="Hiss M."/>
            <person name="Muchero W."/>
            <person name="Kamisugi Y."/>
            <person name="Saleh O."/>
            <person name="Blanc G."/>
            <person name="Decker E.L."/>
            <person name="van Gessel N."/>
            <person name="Grimwood J."/>
            <person name="Hayes R.D."/>
            <person name="Graham S.W."/>
            <person name="Gunter L.E."/>
            <person name="McDaniel S.F."/>
            <person name="Hoernstein S.N.W."/>
            <person name="Larsson A."/>
            <person name="Li F.W."/>
            <person name="Perroud P.F."/>
            <person name="Phillips J."/>
            <person name="Ranjan P."/>
            <person name="Rokshar D.S."/>
            <person name="Rothfels C.J."/>
            <person name="Schneider L."/>
            <person name="Shu S."/>
            <person name="Stevenson D.W."/>
            <person name="Thummler F."/>
            <person name="Tillich M."/>
            <person name="Villarreal Aguilar J.C."/>
            <person name="Widiez T."/>
            <person name="Wong G.K."/>
            <person name="Wymore A."/>
            <person name="Zhang Y."/>
            <person name="Zimmer A.D."/>
            <person name="Quatrano R.S."/>
            <person name="Mayer K.F.X."/>
            <person name="Goodstein D."/>
            <person name="Casacuberta J.M."/>
            <person name="Vandepoele K."/>
            <person name="Reski R."/>
            <person name="Cuming A.C."/>
            <person name="Tuskan G.A."/>
            <person name="Maumus F."/>
            <person name="Salse J."/>
            <person name="Schmutz J."/>
            <person name="Rensing S.A."/>
        </authorList>
    </citation>
    <scope>NUCLEOTIDE SEQUENCE [LARGE SCALE GENOMIC DNA]</scope>
    <source>
        <strain evidence="1 2">cv. Gransden 2004</strain>
    </source>
</reference>
<dbReference type="Gramene" id="Pp3c9_7310V3.2">
    <property type="protein sequence ID" value="PAC:32913692.CDS.1"/>
    <property type="gene ID" value="Pp3c9_7310"/>
</dbReference>
<organism evidence="1 2">
    <name type="scientific">Physcomitrium patens</name>
    <name type="common">Spreading-leaved earth moss</name>
    <name type="synonym">Physcomitrella patens</name>
    <dbReference type="NCBI Taxonomy" id="3218"/>
    <lineage>
        <taxon>Eukaryota</taxon>
        <taxon>Viridiplantae</taxon>
        <taxon>Streptophyta</taxon>
        <taxon>Embryophyta</taxon>
        <taxon>Bryophyta</taxon>
        <taxon>Bryophytina</taxon>
        <taxon>Bryopsida</taxon>
        <taxon>Funariidae</taxon>
        <taxon>Funariales</taxon>
        <taxon>Funariaceae</taxon>
        <taxon>Physcomitrium</taxon>
    </lineage>
</organism>
<evidence type="ECO:0000313" key="1">
    <source>
        <dbReference type="EnsemblPlants" id="PAC:32913692.CDS.1"/>
    </source>
</evidence>
<evidence type="ECO:0000313" key="2">
    <source>
        <dbReference type="Proteomes" id="UP000006727"/>
    </source>
</evidence>
<reference evidence="1" key="3">
    <citation type="submission" date="2020-12" db="UniProtKB">
        <authorList>
            <consortium name="EnsemblPlants"/>
        </authorList>
    </citation>
    <scope>IDENTIFICATION</scope>
</reference>
<dbReference type="Proteomes" id="UP000006727">
    <property type="component" value="Chromosome 9"/>
</dbReference>